<name>A0A139LD39_BACOV</name>
<gene>
    <name evidence="1" type="ORF">F3B98_01650</name>
</gene>
<dbReference type="EMBL" id="VWFO01000002">
    <property type="protein sequence ID" value="KAA4666466.1"/>
    <property type="molecule type" value="Genomic_DNA"/>
</dbReference>
<accession>A0A139LD39</accession>
<dbReference type="AlphaFoldDB" id="A0A139LD39"/>
<comment type="caution">
    <text evidence="1">The sequence shown here is derived from an EMBL/GenBank/DDBJ whole genome shotgun (WGS) entry which is preliminary data.</text>
</comment>
<protein>
    <submittedName>
        <fullName evidence="1">Uncharacterized protein</fullName>
    </submittedName>
</protein>
<evidence type="ECO:0000313" key="1">
    <source>
        <dbReference type="EMBL" id="KAA4666466.1"/>
    </source>
</evidence>
<evidence type="ECO:0000313" key="2">
    <source>
        <dbReference type="Proteomes" id="UP000435985"/>
    </source>
</evidence>
<dbReference type="Proteomes" id="UP000435985">
    <property type="component" value="Unassembled WGS sequence"/>
</dbReference>
<organism evidence="1 2">
    <name type="scientific">Bacteroides ovatus</name>
    <dbReference type="NCBI Taxonomy" id="28116"/>
    <lineage>
        <taxon>Bacteria</taxon>
        <taxon>Pseudomonadati</taxon>
        <taxon>Bacteroidota</taxon>
        <taxon>Bacteroidia</taxon>
        <taxon>Bacteroidales</taxon>
        <taxon>Bacteroidaceae</taxon>
        <taxon>Bacteroides</taxon>
    </lineage>
</organism>
<sequence length="90" mass="10734">MEAIKELGKEFIKNKERFIQIGYNPQTEVYLYKRIFPGGAIIYEVFKRKINKRFNCVSYPGNNAFGYWALTFPKYEQARYYLDNGFIKPS</sequence>
<reference evidence="1 2" key="1">
    <citation type="journal article" date="2019" name="Nat. Med.">
        <title>A library of human gut bacterial isolates paired with longitudinal multiomics data enables mechanistic microbiome research.</title>
        <authorList>
            <person name="Poyet M."/>
            <person name="Groussin M."/>
            <person name="Gibbons S.M."/>
            <person name="Avila-Pacheco J."/>
            <person name="Jiang X."/>
            <person name="Kearney S.M."/>
            <person name="Perrotta A.R."/>
            <person name="Berdy B."/>
            <person name="Zhao S."/>
            <person name="Lieberman T.D."/>
            <person name="Swanson P.K."/>
            <person name="Smith M."/>
            <person name="Roesemann S."/>
            <person name="Alexander J.E."/>
            <person name="Rich S.A."/>
            <person name="Livny J."/>
            <person name="Vlamakis H."/>
            <person name="Clish C."/>
            <person name="Bullock K."/>
            <person name="Deik A."/>
            <person name="Scott J."/>
            <person name="Pierce K.A."/>
            <person name="Xavier R.J."/>
            <person name="Alm E.J."/>
        </authorList>
    </citation>
    <scope>NUCLEOTIDE SEQUENCE [LARGE SCALE GENOMIC DNA]</scope>
    <source>
        <strain evidence="1 2">BIOML-A14</strain>
    </source>
</reference>
<proteinExistence type="predicted"/>
<dbReference type="RefSeq" id="WP_061447835.1">
    <property type="nucleotide sequence ID" value="NZ_CAXTIO010000014.1"/>
</dbReference>